<evidence type="ECO:0000259" key="2">
    <source>
        <dbReference type="Pfam" id="PF24298"/>
    </source>
</evidence>
<reference evidence="3 4" key="1">
    <citation type="journal article" date="2018" name="New Phytol.">
        <title>Phylogenomics of Endogonaceae and evolution of mycorrhizas within Mucoromycota.</title>
        <authorList>
            <person name="Chang Y."/>
            <person name="Desiro A."/>
            <person name="Na H."/>
            <person name="Sandor L."/>
            <person name="Lipzen A."/>
            <person name="Clum A."/>
            <person name="Barry K."/>
            <person name="Grigoriev I.V."/>
            <person name="Martin F.M."/>
            <person name="Stajich J.E."/>
            <person name="Smith M.E."/>
            <person name="Bonito G."/>
            <person name="Spatafora J.W."/>
        </authorList>
    </citation>
    <scope>NUCLEOTIDE SEQUENCE [LARGE SCALE GENOMIC DNA]</scope>
    <source>
        <strain evidence="3 4">GMNB39</strain>
    </source>
</reference>
<feature type="chain" id="PRO_5019277788" description="DUF7482 domain-containing protein" evidence="1">
    <location>
        <begin position="23"/>
        <end position="414"/>
    </location>
</feature>
<evidence type="ECO:0000313" key="4">
    <source>
        <dbReference type="Proteomes" id="UP000268093"/>
    </source>
</evidence>
<dbReference type="EMBL" id="RBNI01002100">
    <property type="protein sequence ID" value="RUP49634.1"/>
    <property type="molecule type" value="Genomic_DNA"/>
</dbReference>
<accession>A0A433DFM5</accession>
<name>A0A433DFM5_9FUNG</name>
<organism evidence="3 4">
    <name type="scientific">Jimgerdemannia flammicorona</name>
    <dbReference type="NCBI Taxonomy" id="994334"/>
    <lineage>
        <taxon>Eukaryota</taxon>
        <taxon>Fungi</taxon>
        <taxon>Fungi incertae sedis</taxon>
        <taxon>Mucoromycota</taxon>
        <taxon>Mucoromycotina</taxon>
        <taxon>Endogonomycetes</taxon>
        <taxon>Endogonales</taxon>
        <taxon>Endogonaceae</taxon>
        <taxon>Jimgerdemannia</taxon>
    </lineage>
</organism>
<evidence type="ECO:0000256" key="1">
    <source>
        <dbReference type="SAM" id="SignalP"/>
    </source>
</evidence>
<sequence length="414" mass="43891">MHISAAIKTLAIAFLATPLLSAARPLVERQDPTVTVAPGNVGTTIEPAYQGPAPSTLNRDRVGPVLLLRSGTMNADGTLTLPLYKGIAASGNTYWYIVTDTSDEGNSEQLGVNFAAKLAFVAQGEGDNLAVDIVKAEDGNVIGRKGEVNFSPVRHVVPGDGTPFPPKVAVAGQVGDDNYTPLIQVSNLGGSVWNAPIIAGNVDENSLNHYCNGIPAEHEAEARTHLHDRVVAICPNTMTVTIRMVQGFSFGRPVNYIVAETSDEGVAAIDGVTYTPRLKKIKVGGDDSLFSAVERIFVASNGPTNKDLPDGGPNNATVKVHPFRQGLYSSVLGEGDPLNVLGGIPTFAYDYSPLWDVNAYEWSSFSIQAGMKTRLREEFEILGLAEQGYITGLGGMPFGSSGIINNCPIVARLL</sequence>
<dbReference type="Proteomes" id="UP000268093">
    <property type="component" value="Unassembled WGS sequence"/>
</dbReference>
<dbReference type="AlphaFoldDB" id="A0A433DFM5"/>
<keyword evidence="4" id="KW-1185">Reference proteome</keyword>
<keyword evidence="1" id="KW-0732">Signal</keyword>
<feature type="domain" description="DUF7482" evidence="2">
    <location>
        <begin position="91"/>
        <end position="283"/>
    </location>
</feature>
<feature type="signal peptide" evidence="1">
    <location>
        <begin position="1"/>
        <end position="22"/>
    </location>
</feature>
<dbReference type="InterPro" id="IPR055905">
    <property type="entry name" value="DUF7482"/>
</dbReference>
<proteinExistence type="predicted"/>
<protein>
    <recommendedName>
        <fullName evidence="2">DUF7482 domain-containing protein</fullName>
    </recommendedName>
</protein>
<evidence type="ECO:0000313" key="3">
    <source>
        <dbReference type="EMBL" id="RUP49634.1"/>
    </source>
</evidence>
<comment type="caution">
    <text evidence="3">The sequence shown here is derived from an EMBL/GenBank/DDBJ whole genome shotgun (WGS) entry which is preliminary data.</text>
</comment>
<dbReference type="OrthoDB" id="4194at2759"/>
<gene>
    <name evidence="3" type="ORF">BC936DRAFT_141969</name>
</gene>
<dbReference type="Pfam" id="PF24298">
    <property type="entry name" value="DUF7482"/>
    <property type="match status" value="1"/>
</dbReference>